<organism evidence="3">
    <name type="scientific">Nippostrongylus brasiliensis</name>
    <name type="common">Rat hookworm</name>
    <dbReference type="NCBI Taxonomy" id="27835"/>
    <lineage>
        <taxon>Eukaryota</taxon>
        <taxon>Metazoa</taxon>
        <taxon>Ecdysozoa</taxon>
        <taxon>Nematoda</taxon>
        <taxon>Chromadorea</taxon>
        <taxon>Rhabditida</taxon>
        <taxon>Rhabditina</taxon>
        <taxon>Rhabditomorpha</taxon>
        <taxon>Strongyloidea</taxon>
        <taxon>Heligmosomidae</taxon>
        <taxon>Nippostrongylus</taxon>
    </lineage>
</organism>
<reference evidence="3" key="1">
    <citation type="submission" date="2017-02" db="UniProtKB">
        <authorList>
            <consortium name="WormBaseParasite"/>
        </authorList>
    </citation>
    <scope>IDENTIFICATION</scope>
</reference>
<reference evidence="1 2" key="2">
    <citation type="submission" date="2018-11" db="EMBL/GenBank/DDBJ databases">
        <authorList>
            <consortium name="Pathogen Informatics"/>
        </authorList>
    </citation>
    <scope>NUCLEOTIDE SEQUENCE [LARGE SCALE GENOMIC DNA]</scope>
</reference>
<dbReference type="EMBL" id="UYSL01003050">
    <property type="protein sequence ID" value="VDL66163.1"/>
    <property type="molecule type" value="Genomic_DNA"/>
</dbReference>
<accession>A0A0N4XJ71</accession>
<dbReference type="STRING" id="27835.A0A0N4XJ71"/>
<sequence>MLFGAMPTAMGSDSFKIHTISEDQRLLISRVFNIPRISSRDMRVNAESLESSDSESQSQYITVRSMDSMNGVSHSKPGCVSSTVPPEAFKRVRNASLQLDDDSEEARPFSPPTASRLSRDRRLQMSHKTSLCEQCRFYFTLLFYCDFFPFSLRFIIAYLSCSMWCRLSGEFSLLSDSVFCSLSEYSGLSTL</sequence>
<protein>
    <submittedName>
        <fullName evidence="3">Bestrophin 3</fullName>
    </submittedName>
</protein>
<keyword evidence="2" id="KW-1185">Reference proteome</keyword>
<name>A0A0N4XJ71_NIPBR</name>
<evidence type="ECO:0000313" key="3">
    <source>
        <dbReference type="WBParaSite" id="NBR_0000257301-mRNA-1"/>
    </source>
</evidence>
<dbReference type="Proteomes" id="UP000271162">
    <property type="component" value="Unassembled WGS sequence"/>
</dbReference>
<dbReference type="WBParaSite" id="NBR_0000257301-mRNA-1">
    <property type="protein sequence ID" value="NBR_0000257301-mRNA-1"/>
    <property type="gene ID" value="NBR_0000257301"/>
</dbReference>
<dbReference type="AlphaFoldDB" id="A0A0N4XJ71"/>
<gene>
    <name evidence="1" type="ORF">NBR_LOCUS2574</name>
</gene>
<evidence type="ECO:0000313" key="1">
    <source>
        <dbReference type="EMBL" id="VDL66163.1"/>
    </source>
</evidence>
<evidence type="ECO:0000313" key="2">
    <source>
        <dbReference type="Proteomes" id="UP000271162"/>
    </source>
</evidence>
<proteinExistence type="predicted"/>